<gene>
    <name evidence="2" type="ORF">EPUS_00911</name>
</gene>
<dbReference type="HOGENOM" id="CLU_1214749_0_0_1"/>
<feature type="region of interest" description="Disordered" evidence="1">
    <location>
        <begin position="70"/>
        <end position="129"/>
    </location>
</feature>
<dbReference type="RefSeq" id="XP_007800661.1">
    <property type="nucleotide sequence ID" value="XM_007802470.1"/>
</dbReference>
<organism evidence="2 3">
    <name type="scientific">Endocarpon pusillum (strain Z07020 / HMAS-L-300199)</name>
    <name type="common">Lichen-forming fungus</name>
    <dbReference type="NCBI Taxonomy" id="1263415"/>
    <lineage>
        <taxon>Eukaryota</taxon>
        <taxon>Fungi</taxon>
        <taxon>Dikarya</taxon>
        <taxon>Ascomycota</taxon>
        <taxon>Pezizomycotina</taxon>
        <taxon>Eurotiomycetes</taxon>
        <taxon>Chaetothyriomycetidae</taxon>
        <taxon>Verrucariales</taxon>
        <taxon>Verrucariaceae</taxon>
        <taxon>Endocarpon</taxon>
    </lineage>
</organism>
<accession>U1GN25</accession>
<name>U1GN25_ENDPU</name>
<proteinExistence type="predicted"/>
<feature type="compositionally biased region" description="Basic residues" evidence="1">
    <location>
        <begin position="94"/>
        <end position="105"/>
    </location>
</feature>
<keyword evidence="3" id="KW-1185">Reference proteome</keyword>
<evidence type="ECO:0000313" key="3">
    <source>
        <dbReference type="Proteomes" id="UP000019373"/>
    </source>
</evidence>
<sequence>MALQFEPCPPSILEYDPEGVELGTDMPGAWNHTAARLEHHILYKWFSDLDSKSSTSWCSLQSRMATFQTLDTPRSASTSQTSISTQPSLLSRPSRPRSSKSMRQPRSREPSLAVEESRPTSSEKSYDQIVHSDRGEGLFLMCKRDTVIELRGASSMDSVEALPQCGEWNIEEAPSTPATPSLNSGLLCPGRAEDEITRHSGEMGERWKGRISGLRKSGSRIFRKGEQQ</sequence>
<protein>
    <submittedName>
        <fullName evidence="2">Uncharacterized protein</fullName>
    </submittedName>
</protein>
<evidence type="ECO:0000256" key="1">
    <source>
        <dbReference type="SAM" id="MobiDB-lite"/>
    </source>
</evidence>
<dbReference type="Proteomes" id="UP000019373">
    <property type="component" value="Unassembled WGS sequence"/>
</dbReference>
<dbReference type="AlphaFoldDB" id="U1GN25"/>
<reference evidence="3" key="1">
    <citation type="journal article" date="2014" name="BMC Genomics">
        <title>Genome characteristics reveal the impact of lichenization on lichen-forming fungus Endocarpon pusillum Hedwig (Verrucariales, Ascomycota).</title>
        <authorList>
            <person name="Wang Y.-Y."/>
            <person name="Liu B."/>
            <person name="Zhang X.-Y."/>
            <person name="Zhou Q.-M."/>
            <person name="Zhang T."/>
            <person name="Li H."/>
            <person name="Yu Y.-F."/>
            <person name="Zhang X.-L."/>
            <person name="Hao X.-Y."/>
            <person name="Wang M."/>
            <person name="Wang L."/>
            <person name="Wei J.-C."/>
        </authorList>
    </citation>
    <scope>NUCLEOTIDE SEQUENCE [LARGE SCALE GENOMIC DNA]</scope>
    <source>
        <strain evidence="3">Z07020 / HMAS-L-300199</strain>
    </source>
</reference>
<feature type="compositionally biased region" description="Low complexity" evidence="1">
    <location>
        <begin position="75"/>
        <end position="93"/>
    </location>
</feature>
<dbReference type="EMBL" id="KE720941">
    <property type="protein sequence ID" value="ERF73658.1"/>
    <property type="molecule type" value="Genomic_DNA"/>
</dbReference>
<dbReference type="GeneID" id="19235971"/>
<evidence type="ECO:0000313" key="2">
    <source>
        <dbReference type="EMBL" id="ERF73658.1"/>
    </source>
</evidence>
<dbReference type="OrthoDB" id="10298266at2759"/>